<organism evidence="1 2">
    <name type="scientific">Schistosoma mattheei</name>
    <dbReference type="NCBI Taxonomy" id="31246"/>
    <lineage>
        <taxon>Eukaryota</taxon>
        <taxon>Metazoa</taxon>
        <taxon>Spiralia</taxon>
        <taxon>Lophotrochozoa</taxon>
        <taxon>Platyhelminthes</taxon>
        <taxon>Trematoda</taxon>
        <taxon>Digenea</taxon>
        <taxon>Strigeidida</taxon>
        <taxon>Schistosomatoidea</taxon>
        <taxon>Schistosomatidae</taxon>
        <taxon>Schistosoma</taxon>
    </lineage>
</organism>
<dbReference type="AlphaFoldDB" id="A0A183PGN9"/>
<evidence type="ECO:0000313" key="1">
    <source>
        <dbReference type="EMBL" id="VDP63727.1"/>
    </source>
</evidence>
<feature type="non-terminal residue" evidence="1">
    <location>
        <position position="1"/>
    </location>
</feature>
<accession>A0A183PGN9</accession>
<dbReference type="SUPFAM" id="SSF49265">
    <property type="entry name" value="Fibronectin type III"/>
    <property type="match status" value="1"/>
</dbReference>
<reference evidence="1 2" key="1">
    <citation type="submission" date="2018-11" db="EMBL/GenBank/DDBJ databases">
        <authorList>
            <consortium name="Pathogen Informatics"/>
        </authorList>
    </citation>
    <scope>NUCLEOTIDE SEQUENCE [LARGE SCALE GENOMIC DNA]</scope>
    <source>
        <strain>Denwood</strain>
        <strain evidence="2">Zambia</strain>
    </source>
</reference>
<evidence type="ECO:0000313" key="2">
    <source>
        <dbReference type="Proteomes" id="UP000269396"/>
    </source>
</evidence>
<sequence>GNLSPDDEYLIRLSSVDLNGNEGELSDIINTNSYQHSTINDNSNGNINNNNDNDMNNKRNHNFIFMDIPDQPEKFTVQNFKCIHRTMNTITIEWLPPIHLANLLEYQLHISGRSEFITSSGVLKSLHLGDIQLHRNIDKQIDNNEPGLLNWPLVNMLNSMSELEDHHHPQQQTHKMQIPNLKPNTPEHIKQPELLAIYAGPSDPQGPTSIIEVKLHRVSEENGPIHNYYVIISPELNTITSNKNIINNIPLKSSKSPVIDPSHYDLKILSQNNDLPSNQAPYLALARHTINLFKPNHETAIIILGSEEVDNFVLKTQYHLDTITSRNQTYDRNLKKTPNLESYFHDDISDIHEDDNHISKNNENKPYYHNFNSNMFMNTIQVNNKRLYQSTIYRVALRACSQVSKWYKQSVPWILYFSSKLFQT</sequence>
<dbReference type="Proteomes" id="UP000269396">
    <property type="component" value="Unassembled WGS sequence"/>
</dbReference>
<proteinExistence type="predicted"/>
<dbReference type="EMBL" id="UZAL01033599">
    <property type="protein sequence ID" value="VDP63727.1"/>
    <property type="molecule type" value="Genomic_DNA"/>
</dbReference>
<dbReference type="InterPro" id="IPR036116">
    <property type="entry name" value="FN3_sf"/>
</dbReference>
<gene>
    <name evidence="1" type="ORF">SMTD_LOCUS13525</name>
</gene>
<keyword evidence="2" id="KW-1185">Reference proteome</keyword>
<dbReference type="STRING" id="31246.A0A183PGN9"/>
<name>A0A183PGN9_9TREM</name>
<protein>
    <submittedName>
        <fullName evidence="1">Uncharacterized protein</fullName>
    </submittedName>
</protein>